<feature type="domain" description="Histidine kinase" evidence="10">
    <location>
        <begin position="1530"/>
        <end position="1763"/>
    </location>
</feature>
<dbReference type="Gene3D" id="3.40.50.2300">
    <property type="match status" value="1"/>
</dbReference>
<feature type="modified residue" description="Phosphohistidine" evidence="7">
    <location>
        <position position="612"/>
    </location>
</feature>
<dbReference type="InterPro" id="IPR011006">
    <property type="entry name" value="CheY-like_superfamily"/>
</dbReference>
<evidence type="ECO:0000256" key="4">
    <source>
        <dbReference type="ARBA" id="ARBA00022679"/>
    </source>
</evidence>
<feature type="modified residue" description="Phosphohistidine" evidence="7">
    <location>
        <position position="784"/>
    </location>
</feature>
<dbReference type="Gene3D" id="3.30.565.10">
    <property type="entry name" value="Histidine kinase-like ATPase, C-terminal domain"/>
    <property type="match status" value="1"/>
</dbReference>
<dbReference type="InterPro" id="IPR051315">
    <property type="entry name" value="Bact_Chemotaxis_CheA"/>
</dbReference>
<dbReference type="SMART" id="SM00073">
    <property type="entry name" value="HPT"/>
    <property type="match status" value="3"/>
</dbReference>
<evidence type="ECO:0000259" key="13">
    <source>
        <dbReference type="PROSITE" id="PS50894"/>
    </source>
</evidence>
<reference evidence="14 15" key="1">
    <citation type="submission" date="2024-04" db="EMBL/GenBank/DDBJ databases">
        <title>Draft genome sequence of Pseudoxanthomonas putridarboris WD12.</title>
        <authorList>
            <person name="Oh J."/>
        </authorList>
    </citation>
    <scope>NUCLEOTIDE SEQUENCE [LARGE SCALE GENOMIC DNA]</scope>
    <source>
        <strain evidence="14 15">WD12</strain>
    </source>
</reference>
<keyword evidence="15" id="KW-1185">Reference proteome</keyword>
<dbReference type="Gene3D" id="1.20.120.160">
    <property type="entry name" value="HPT domain"/>
    <property type="match status" value="4"/>
</dbReference>
<dbReference type="Pfam" id="PF00072">
    <property type="entry name" value="Response_reg"/>
    <property type="match status" value="1"/>
</dbReference>
<keyword evidence="4" id="KW-0808">Transferase</keyword>
<comment type="caution">
    <text evidence="14">The sequence shown here is derived from an EMBL/GenBank/DDBJ whole genome shotgun (WGS) entry which is preliminary data.</text>
</comment>
<dbReference type="SMART" id="SM00448">
    <property type="entry name" value="REC"/>
    <property type="match status" value="1"/>
</dbReference>
<dbReference type="SUPFAM" id="SSF50341">
    <property type="entry name" value="CheW-like"/>
    <property type="match status" value="1"/>
</dbReference>
<evidence type="ECO:0000256" key="3">
    <source>
        <dbReference type="ARBA" id="ARBA00022553"/>
    </source>
</evidence>
<feature type="region of interest" description="Disordered" evidence="9">
    <location>
        <begin position="451"/>
        <end position="476"/>
    </location>
</feature>
<feature type="domain" description="HPt" evidence="13">
    <location>
        <begin position="565"/>
        <end position="672"/>
    </location>
</feature>
<keyword evidence="6" id="KW-0902">Two-component regulatory system</keyword>
<feature type="domain" description="HPt" evidence="13">
    <location>
        <begin position="739"/>
        <end position="844"/>
    </location>
</feature>
<feature type="domain" description="CheW-like" evidence="12">
    <location>
        <begin position="1765"/>
        <end position="1898"/>
    </location>
</feature>
<evidence type="ECO:0000256" key="1">
    <source>
        <dbReference type="ARBA" id="ARBA00000085"/>
    </source>
</evidence>
<feature type="region of interest" description="Disordered" evidence="9">
    <location>
        <begin position="993"/>
        <end position="1022"/>
    </location>
</feature>
<dbReference type="Pfam" id="PF01627">
    <property type="entry name" value="Hpt"/>
    <property type="match status" value="4"/>
</dbReference>
<evidence type="ECO:0000256" key="5">
    <source>
        <dbReference type="ARBA" id="ARBA00022777"/>
    </source>
</evidence>
<evidence type="ECO:0000259" key="10">
    <source>
        <dbReference type="PROSITE" id="PS50109"/>
    </source>
</evidence>
<organism evidence="14 15">
    <name type="scientific">Pseudoxanthomonas putridarboris</name>
    <dbReference type="NCBI Taxonomy" id="752605"/>
    <lineage>
        <taxon>Bacteria</taxon>
        <taxon>Pseudomonadati</taxon>
        <taxon>Pseudomonadota</taxon>
        <taxon>Gammaproteobacteria</taxon>
        <taxon>Lysobacterales</taxon>
        <taxon>Lysobacteraceae</taxon>
        <taxon>Pseudoxanthomonas</taxon>
    </lineage>
</organism>
<dbReference type="PROSITE" id="PS50851">
    <property type="entry name" value="CHEW"/>
    <property type="match status" value="1"/>
</dbReference>
<dbReference type="InterPro" id="IPR004358">
    <property type="entry name" value="Sig_transdc_His_kin-like_C"/>
</dbReference>
<keyword evidence="3 8" id="KW-0597">Phosphoprotein</keyword>
<evidence type="ECO:0000256" key="8">
    <source>
        <dbReference type="PROSITE-ProRule" id="PRU00169"/>
    </source>
</evidence>
<evidence type="ECO:0000256" key="9">
    <source>
        <dbReference type="SAM" id="MobiDB-lite"/>
    </source>
</evidence>
<dbReference type="PROSITE" id="PS50109">
    <property type="entry name" value="HIS_KIN"/>
    <property type="match status" value="1"/>
</dbReference>
<dbReference type="SUPFAM" id="SSF52172">
    <property type="entry name" value="CheY-like"/>
    <property type="match status" value="1"/>
</dbReference>
<dbReference type="PRINTS" id="PR00344">
    <property type="entry name" value="BCTRLSENSOR"/>
</dbReference>
<dbReference type="PROSITE" id="PS50110">
    <property type="entry name" value="RESPONSE_REGULATORY"/>
    <property type="match status" value="1"/>
</dbReference>
<dbReference type="Proteomes" id="UP001459204">
    <property type="component" value="Unassembled WGS sequence"/>
</dbReference>
<dbReference type="EMBL" id="JBBWWT010000007">
    <property type="protein sequence ID" value="MEL1265561.1"/>
    <property type="molecule type" value="Genomic_DNA"/>
</dbReference>
<evidence type="ECO:0000313" key="14">
    <source>
        <dbReference type="EMBL" id="MEL1265561.1"/>
    </source>
</evidence>
<feature type="domain" description="HPt" evidence="13">
    <location>
        <begin position="1269"/>
        <end position="1373"/>
    </location>
</feature>
<dbReference type="SUPFAM" id="SSF55874">
    <property type="entry name" value="ATPase domain of HSP90 chaperone/DNA topoisomerase II/histidine kinase"/>
    <property type="match status" value="1"/>
</dbReference>
<feature type="modified residue" description="4-aspartylphosphate" evidence="8">
    <location>
        <position position="1967"/>
    </location>
</feature>
<sequence length="2041" mass="219038">MSALREAMSHAVLGWVKPELDETLRLVRQEIESFVEAPTDTSRMRFCAGYLHQVQGTLRMVELYAPAMVAEELELLSQALQEGNTADRDEACSTLMRGAVLLPDYLERLQEGHRDIPIVLLPLLNEIRAARGASLINESMLFPPGTQADAAAPSEAEIDHARSSLSGRNRELLDTVGNAVKEELLRVKDALDLHLRTGNDAHELEPQVAELGNVADTLGMMGLGMARDVVVQQRDTLREVVAGQRPADEGTLLDVAGALLYVDASLDDQVARLGTAGDGAPDPSTAESQRTVEVLAQEAIINFAGARERFVAFIETNWDHAELADVPRLLDEVAGALRMLELAQASDYVIGVRLYVDKELIGKKRVPGGQQLDTLADAMASLEYYLEALRERRPNREDILEITRGSLETLRYWPLPAEAAPEPVAAPVPAAVEPASSPVQETVAVAEQAPAFTSASPEPQDAAPASAPAGNPFDPVSFEEDVLADAASVGAFTLDTTFDAVETPETQEPAEATATEPDDAFAFATDASTQADDFAASDMPDLRHEVAAAAAAIPAATLGGFDGDAVDIDDEIRDVFLEEFDEEIVNLRQLLPVWRSNTEDLERLRPIRRVFHTLKGSGRLVGAKTLGEFSWKIENMLNRVLDRSRTPSHAVEVFLEQACEALPQLNAALRGQGSVTADLAGLQDVADRLAAGEDAYYSASAQPSVLADDDFIEPETPIAAAPVVEDAPAVFEPVIEGTPASVDAVLREILETEVDNHLDTVDTWLQKAQVDTLPVTEDLLRAVHTMNGALAMADVPEVTEVTGPAEQYIKRLLSTGETPTPEGVAALADTAQAIRRSVAALQAPSPRIPVFAALSGRLAALRDSLPEPRSGAQIVDDTHQSTYTEQMPSIEPPLAPAGIELAAMDLSAYLDTTAASGAGGTQRVDDAPVRDTVAPIDGLAVAGVETPDGAEGAEDAAATVTGPATPAETAAPAAQGVTFFDIEYQILPRRAPERAATEAAAPPPVEEVAATPSADDIPETGTVGDDTLVVEEIVLDSADAPADDASIVAADAEAASTIVVDDAPALEIGETDALDVGEAGFETIELASEDDDAAEDIADAIEDDIQVIELVSTDADTPDESSLADADTQEESIFAETVEDLAAADAAATVPVEEAEPVEPAATVEDADAVPADAAPEEVEATQDADAPQADAPALEEPVLEEPVFEEPAAAAEEAVAIEEEVAEQAIVALPADTVEEVVPEVVASAEAEESAVTSAPADMPEPEDALDLTGLDLDLVEIFIEEGNDLLDHSDDLLAKLRETPEDRTLVTSLQRDLHTLKGGARMAGIHAVGDLGHAIESMLESIVGQRTEMDRPAIQLLERGFDALHAQLARVTARRTVKVPDGMIAEFNARARGIELPAAAVESAESAAPVELTPLSAPIETEFTAPVEEEFFPQGQQEQVRVRADLLDRLVNHAGEVAIYRARLEQQMGAFRGAMGELDRTNIRLHDQLRRLDLETEAQIVARYQREQDKQDPTFDPLELDRFSTLQQLSRALAESAADLSGLQGVLDDLTRQYDILLQQQSRVSSELQDGLMRARMVPFEGIVPRLRRVLRQAATDTHKQVSLQLSGTHGEMDRNVLERMTAPLEHLLRNSVAHGLETPKERRKAGKPEEGKVQVTLRREGSEMVLEVSDDGAGLNRDAIRRRAEQRGLIQPGAVLTDADLDRLILESGFSTYDQVSQLAGRGVGMDVVYNEVRQLGGTLDIRSTPGKGATFTLRLPQTLAVTQAVFVQIGEAQFAVPVAAVSGIGRISHARFEAGTGGYHYAGEDYPLYNLGHLVGHSPAKAEGQAQVPLLLVRAGDLRAAVAVDQVLGNREIVVKPVGPQIASIPGIYGATITGDGSVVVILDAAPLVRRHLAQPPQQPAQAVAATEQRRVPLVMVVDDSLTMRKVTSRVLERHNFEVTAARDGVEALEKLEERVPDLMLLDIEMPRMDGYELATAMKADPRFKDVPIVMITSRTGDKHRQRAFDIGVQRYLGKPYQELDLMRNVYDLLGIARVRE</sequence>
<evidence type="ECO:0000313" key="15">
    <source>
        <dbReference type="Proteomes" id="UP001459204"/>
    </source>
</evidence>
<comment type="catalytic activity">
    <reaction evidence="1">
        <text>ATP + protein L-histidine = ADP + protein N-phospho-L-histidine.</text>
        <dbReference type="EC" id="2.7.13.3"/>
    </reaction>
</comment>
<feature type="domain" description="Response regulatory" evidence="11">
    <location>
        <begin position="1918"/>
        <end position="2034"/>
    </location>
</feature>
<evidence type="ECO:0000256" key="6">
    <source>
        <dbReference type="ARBA" id="ARBA00023012"/>
    </source>
</evidence>
<evidence type="ECO:0000259" key="11">
    <source>
        <dbReference type="PROSITE" id="PS50110"/>
    </source>
</evidence>
<dbReference type="SUPFAM" id="SSF47226">
    <property type="entry name" value="Histidine-containing phosphotransfer domain, HPT domain"/>
    <property type="match status" value="5"/>
</dbReference>
<dbReference type="EC" id="2.7.13.3" evidence="2"/>
<feature type="region of interest" description="Disordered" evidence="9">
    <location>
        <begin position="1634"/>
        <end position="1654"/>
    </location>
</feature>
<dbReference type="CDD" id="cd17546">
    <property type="entry name" value="REC_hyHK_CKI1_RcsC-like"/>
    <property type="match status" value="1"/>
</dbReference>
<dbReference type="SMART" id="SM00387">
    <property type="entry name" value="HATPase_c"/>
    <property type="match status" value="1"/>
</dbReference>
<proteinExistence type="predicted"/>
<protein>
    <recommendedName>
        <fullName evidence="2">histidine kinase</fullName>
        <ecNumber evidence="2">2.7.13.3</ecNumber>
    </recommendedName>
</protein>
<dbReference type="InterPro" id="IPR036061">
    <property type="entry name" value="CheW-like_dom_sf"/>
</dbReference>
<dbReference type="SMART" id="SM01231">
    <property type="entry name" value="H-kinase_dim"/>
    <property type="match status" value="1"/>
</dbReference>
<gene>
    <name evidence="14" type="ORF">AAD027_14465</name>
</gene>
<dbReference type="Gene3D" id="2.30.30.40">
    <property type="entry name" value="SH3 Domains"/>
    <property type="match status" value="1"/>
</dbReference>
<dbReference type="InterPro" id="IPR001789">
    <property type="entry name" value="Sig_transdc_resp-reg_receiver"/>
</dbReference>
<feature type="modified residue" description="Phosphohistidine" evidence="7">
    <location>
        <position position="1316"/>
    </location>
</feature>
<dbReference type="Pfam" id="PF02518">
    <property type="entry name" value="HATPase_c"/>
    <property type="match status" value="1"/>
</dbReference>
<dbReference type="InterPro" id="IPR005467">
    <property type="entry name" value="His_kinase_dom"/>
</dbReference>
<accession>A0ABU9J5D3</accession>
<dbReference type="PANTHER" id="PTHR43395">
    <property type="entry name" value="SENSOR HISTIDINE KINASE CHEA"/>
    <property type="match status" value="1"/>
</dbReference>
<dbReference type="InterPro" id="IPR003594">
    <property type="entry name" value="HATPase_dom"/>
</dbReference>
<dbReference type="InterPro" id="IPR004105">
    <property type="entry name" value="CheA-like_dim"/>
</dbReference>
<evidence type="ECO:0000259" key="12">
    <source>
        <dbReference type="PROSITE" id="PS50851"/>
    </source>
</evidence>
<dbReference type="Gene3D" id="1.10.287.560">
    <property type="entry name" value="Histidine kinase CheA-like, homodimeric domain"/>
    <property type="match status" value="1"/>
</dbReference>
<keyword evidence="5" id="KW-0418">Kinase</keyword>
<dbReference type="InterPro" id="IPR008207">
    <property type="entry name" value="Sig_transdc_His_kin_Hpt_dom"/>
</dbReference>
<dbReference type="InterPro" id="IPR002545">
    <property type="entry name" value="CheW-lke_dom"/>
</dbReference>
<evidence type="ECO:0000256" key="2">
    <source>
        <dbReference type="ARBA" id="ARBA00012438"/>
    </source>
</evidence>
<evidence type="ECO:0000256" key="7">
    <source>
        <dbReference type="PROSITE-ProRule" id="PRU00110"/>
    </source>
</evidence>
<dbReference type="InterPro" id="IPR036641">
    <property type="entry name" value="HPT_dom_sf"/>
</dbReference>
<dbReference type="PROSITE" id="PS50894">
    <property type="entry name" value="HPT"/>
    <property type="match status" value="3"/>
</dbReference>
<dbReference type="InterPro" id="IPR036890">
    <property type="entry name" value="HATPase_C_sf"/>
</dbReference>
<name>A0ABU9J5D3_9GAMM</name>
<dbReference type="InterPro" id="IPR037006">
    <property type="entry name" value="CheA-like_homodim_sf"/>
</dbReference>
<dbReference type="SMART" id="SM00260">
    <property type="entry name" value="CheW"/>
    <property type="match status" value="1"/>
</dbReference>
<dbReference type="PANTHER" id="PTHR43395:SF8">
    <property type="entry name" value="HISTIDINE KINASE"/>
    <property type="match status" value="1"/>
</dbReference>
<dbReference type="Pfam" id="PF01584">
    <property type="entry name" value="CheW"/>
    <property type="match status" value="1"/>
</dbReference>
<dbReference type="CDD" id="cd00088">
    <property type="entry name" value="HPT"/>
    <property type="match status" value="2"/>
</dbReference>
<dbReference type="RefSeq" id="WP_341726733.1">
    <property type="nucleotide sequence ID" value="NZ_JBBWWT010000007.1"/>
</dbReference>